<dbReference type="PROSITE" id="PS51257">
    <property type="entry name" value="PROKAR_LIPOPROTEIN"/>
    <property type="match status" value="1"/>
</dbReference>
<dbReference type="PANTHER" id="PTHR35936">
    <property type="entry name" value="MEMBRANE-BOUND LYTIC MUREIN TRANSGLYCOSYLASE F"/>
    <property type="match status" value="1"/>
</dbReference>
<evidence type="ECO:0000259" key="6">
    <source>
        <dbReference type="SMART" id="SM00062"/>
    </source>
</evidence>
<dbReference type="SUPFAM" id="SSF53850">
    <property type="entry name" value="Periplasmic binding protein-like II"/>
    <property type="match status" value="1"/>
</dbReference>
<dbReference type="InterPro" id="IPR018313">
    <property type="entry name" value="SBP_3_CS"/>
</dbReference>
<evidence type="ECO:0000256" key="1">
    <source>
        <dbReference type="ARBA" id="ARBA00004196"/>
    </source>
</evidence>
<evidence type="ECO:0000256" key="4">
    <source>
        <dbReference type="RuleBase" id="RU003744"/>
    </source>
</evidence>
<dbReference type="RefSeq" id="WP_120951401.1">
    <property type="nucleotide sequence ID" value="NZ_RBIR01000002.1"/>
</dbReference>
<proteinExistence type="inferred from homology"/>
<comment type="caution">
    <text evidence="7">The sequence shown here is derived from an EMBL/GenBank/DDBJ whole genome shotgun (WGS) entry which is preliminary data.</text>
</comment>
<dbReference type="PANTHER" id="PTHR35936:SF17">
    <property type="entry name" value="ARGININE-BINDING EXTRACELLULAR PROTEIN ARTP"/>
    <property type="match status" value="1"/>
</dbReference>
<sequence>MQISRSLLSNPALKAATVLAVSALALSACTNASETGGSGAASASGSAKASFDPSTVQKDDALAAMLPAAIKSKGTLTVGSDTSYAPAEFLGTDGQTPVGYDVDIAKAIGAALGLKVQVQTAEFTGILPALGPKYDLGISSFTINPERLAAVNMVSYFNAGTAWAVQKGNPKKVSLDDLCGKSVGVQTGTIQEDPDLSGRNKKCVSAGKQPINIVTLKTQTDITTRLVNGSIDAMAADSPIIGYALTQTNGQLEKLGEVYDAAPQGIAVAKSDKALADVVQKTVTKLMEDGSYKKILEGWGAADGAITKSEVNPAVG</sequence>
<dbReference type="Gene3D" id="3.40.190.10">
    <property type="entry name" value="Periplasmic binding protein-like II"/>
    <property type="match status" value="2"/>
</dbReference>
<feature type="signal peptide" evidence="5">
    <location>
        <begin position="1"/>
        <end position="32"/>
    </location>
</feature>
<accession>A0A495EUS5</accession>
<evidence type="ECO:0000313" key="7">
    <source>
        <dbReference type="EMBL" id="RKR20754.1"/>
    </source>
</evidence>
<dbReference type="SMART" id="SM00062">
    <property type="entry name" value="PBPb"/>
    <property type="match status" value="1"/>
</dbReference>
<evidence type="ECO:0000256" key="2">
    <source>
        <dbReference type="ARBA" id="ARBA00010333"/>
    </source>
</evidence>
<protein>
    <submittedName>
        <fullName evidence="7">Amino acid ABC transporter substrate-binding protein (PAAT family)</fullName>
    </submittedName>
</protein>
<feature type="domain" description="Solute-binding protein family 3/N-terminal" evidence="6">
    <location>
        <begin position="75"/>
        <end position="303"/>
    </location>
</feature>
<keyword evidence="3 5" id="KW-0732">Signal</keyword>
<comment type="subcellular location">
    <subcellularLocation>
        <location evidence="1">Cell envelope</location>
    </subcellularLocation>
</comment>
<reference evidence="7 8" key="1">
    <citation type="submission" date="2018-10" db="EMBL/GenBank/DDBJ databases">
        <title>Genomic Encyclopedia of Type Strains, Phase IV (KMG-IV): sequencing the most valuable type-strain genomes for metagenomic binning, comparative biology and taxonomic classification.</title>
        <authorList>
            <person name="Goeker M."/>
        </authorList>
    </citation>
    <scope>NUCLEOTIDE SEQUENCE [LARGE SCALE GENOMIC DNA]</scope>
    <source>
        <strain evidence="7 8">DSM 25586</strain>
    </source>
</reference>
<dbReference type="PROSITE" id="PS01039">
    <property type="entry name" value="SBP_BACTERIAL_3"/>
    <property type="match status" value="1"/>
</dbReference>
<feature type="chain" id="PRO_5039269559" evidence="5">
    <location>
        <begin position="33"/>
        <end position="316"/>
    </location>
</feature>
<gene>
    <name evidence="7" type="ORF">C8D78_1396</name>
</gene>
<dbReference type="OrthoDB" id="4633994at2"/>
<dbReference type="Pfam" id="PF00497">
    <property type="entry name" value="SBP_bac_3"/>
    <property type="match status" value="1"/>
</dbReference>
<comment type="similarity">
    <text evidence="2 4">Belongs to the bacterial solute-binding protein 3 family.</text>
</comment>
<dbReference type="InterPro" id="IPR001638">
    <property type="entry name" value="Solute-binding_3/MltF_N"/>
</dbReference>
<dbReference type="GO" id="GO:0030313">
    <property type="term" value="C:cell envelope"/>
    <property type="evidence" value="ECO:0007669"/>
    <property type="project" value="UniProtKB-SubCell"/>
</dbReference>
<dbReference type="AlphaFoldDB" id="A0A495EUS5"/>
<evidence type="ECO:0000256" key="5">
    <source>
        <dbReference type="SAM" id="SignalP"/>
    </source>
</evidence>
<dbReference type="EMBL" id="RBIR01000002">
    <property type="protein sequence ID" value="RKR20754.1"/>
    <property type="molecule type" value="Genomic_DNA"/>
</dbReference>
<organism evidence="7 8">
    <name type="scientific">Arthrobacter oryzae</name>
    <dbReference type="NCBI Taxonomy" id="409290"/>
    <lineage>
        <taxon>Bacteria</taxon>
        <taxon>Bacillati</taxon>
        <taxon>Actinomycetota</taxon>
        <taxon>Actinomycetes</taxon>
        <taxon>Micrococcales</taxon>
        <taxon>Micrococcaceae</taxon>
        <taxon>Arthrobacter</taxon>
    </lineage>
</organism>
<dbReference type="CDD" id="cd01004">
    <property type="entry name" value="PBP2_MidA_like"/>
    <property type="match status" value="1"/>
</dbReference>
<name>A0A495EUS5_9MICC</name>
<evidence type="ECO:0000313" key="8">
    <source>
        <dbReference type="Proteomes" id="UP000276055"/>
    </source>
</evidence>
<dbReference type="Proteomes" id="UP000276055">
    <property type="component" value="Unassembled WGS sequence"/>
</dbReference>
<evidence type="ECO:0000256" key="3">
    <source>
        <dbReference type="ARBA" id="ARBA00022729"/>
    </source>
</evidence>